<keyword evidence="5" id="KW-1185">Reference proteome</keyword>
<comment type="cofactor">
    <cofactor evidence="1">
        <name>FMN</name>
        <dbReference type="ChEBI" id="CHEBI:58210"/>
    </cofactor>
</comment>
<evidence type="ECO:0000256" key="1">
    <source>
        <dbReference type="ARBA" id="ARBA00001917"/>
    </source>
</evidence>
<dbReference type="EMBL" id="CP053383">
    <property type="protein sequence ID" value="QTP59353.1"/>
    <property type="molecule type" value="Genomic_DNA"/>
</dbReference>
<dbReference type="InterPro" id="IPR050712">
    <property type="entry name" value="NAD(P)H-dep_reductase"/>
</dbReference>
<accession>A0ABX7WJM3</accession>
<feature type="domain" description="NADPH-dependent FMN reductase-like" evidence="3">
    <location>
        <begin position="24"/>
        <end position="177"/>
    </location>
</feature>
<dbReference type="Pfam" id="PF03358">
    <property type="entry name" value="FMN_red"/>
    <property type="match status" value="1"/>
</dbReference>
<sequence>MTAERHRRPLAKRNASSVTTSTPPRILVFAGSARENSFNKRLARLAAERVEHAGGQATFIDLRDYPLPLYDGDLENREGLPANARHLQALLGEHQGLLLASPEYNGFITPLMKNTLDWMSRSDGERSGLALFTDQVAAVVSASPGALGGMRSLALIRQLLGNLGVTVLPSPLAIPRAAQAFGENGELVDENQRERLDALCQRLVTMLAKLHMS</sequence>
<reference evidence="4 5" key="1">
    <citation type="journal article" date="2021" name="Front. Microbiol.">
        <title>Aerobic Denitrification and Heterotrophic Sulfur Oxidation in the Genus Halomonas Revealed by Six Novel Species Characterizations and Genome-Based Analysis.</title>
        <authorList>
            <person name="Wang L."/>
            <person name="Shao Z."/>
        </authorList>
    </citation>
    <scope>NUCLEOTIDE SEQUENCE [LARGE SCALE GENOMIC DNA]</scope>
    <source>
        <strain evidence="4 5">MCCC 1A13718</strain>
    </source>
</reference>
<dbReference type="PANTHER" id="PTHR30543:SF21">
    <property type="entry name" value="NAD(P)H-DEPENDENT FMN REDUCTASE LOT6"/>
    <property type="match status" value="1"/>
</dbReference>
<evidence type="ECO:0000259" key="3">
    <source>
        <dbReference type="Pfam" id="PF03358"/>
    </source>
</evidence>
<proteinExistence type="predicted"/>
<name>A0ABX7WJM3_9GAMM</name>
<gene>
    <name evidence="4" type="ORF">HNO53_11890</name>
</gene>
<organism evidence="4 5">
    <name type="scientific">Halomonas sulfidivorans</name>
    <dbReference type="NCBI Taxonomy" id="2733488"/>
    <lineage>
        <taxon>Bacteria</taxon>
        <taxon>Pseudomonadati</taxon>
        <taxon>Pseudomonadota</taxon>
        <taxon>Gammaproteobacteria</taxon>
        <taxon>Oceanospirillales</taxon>
        <taxon>Halomonadaceae</taxon>
        <taxon>Halomonas</taxon>
    </lineage>
</organism>
<dbReference type="InterPro" id="IPR005025">
    <property type="entry name" value="FMN_Rdtase-like_dom"/>
</dbReference>
<keyword evidence="2" id="KW-0288">FMN</keyword>
<evidence type="ECO:0000313" key="4">
    <source>
        <dbReference type="EMBL" id="QTP59353.1"/>
    </source>
</evidence>
<dbReference type="PANTHER" id="PTHR30543">
    <property type="entry name" value="CHROMATE REDUCTASE"/>
    <property type="match status" value="1"/>
</dbReference>
<keyword evidence="2" id="KW-0285">Flavoprotein</keyword>
<evidence type="ECO:0000313" key="5">
    <source>
        <dbReference type="Proteomes" id="UP000671845"/>
    </source>
</evidence>
<dbReference type="Proteomes" id="UP000671845">
    <property type="component" value="Chromosome"/>
</dbReference>
<dbReference type="InterPro" id="IPR029039">
    <property type="entry name" value="Flavoprotein-like_sf"/>
</dbReference>
<evidence type="ECO:0000256" key="2">
    <source>
        <dbReference type="ARBA" id="ARBA00022643"/>
    </source>
</evidence>
<protein>
    <submittedName>
        <fullName evidence="4">NAD(P)H-dependent oxidoreductase</fullName>
    </submittedName>
</protein>
<dbReference type="SUPFAM" id="SSF52218">
    <property type="entry name" value="Flavoproteins"/>
    <property type="match status" value="1"/>
</dbReference>
<dbReference type="Gene3D" id="3.40.50.360">
    <property type="match status" value="1"/>
</dbReference>